<evidence type="ECO:0000313" key="2">
    <source>
        <dbReference type="EMBL" id="SEJ17524.1"/>
    </source>
</evidence>
<name>A0A1H6WQR4_9BACL</name>
<evidence type="ECO:0000256" key="1">
    <source>
        <dbReference type="ARBA" id="ARBA00006718"/>
    </source>
</evidence>
<sequence>MEIRISDDAQKWFYEEMGLEAGASVRFTVRYGGSGLQPGFSLGLSVEEPENPSAQAESDGITYFVESDDEWYFDGHDLVVGYDAALDEPEYGYEKEKA</sequence>
<dbReference type="InterPro" id="IPR035903">
    <property type="entry name" value="HesB-like_dom_sf"/>
</dbReference>
<dbReference type="AlphaFoldDB" id="A0A1H6WQR4"/>
<organism evidence="2 3">
    <name type="scientific">Bhargavaea ginsengi</name>
    <dbReference type="NCBI Taxonomy" id="426757"/>
    <lineage>
        <taxon>Bacteria</taxon>
        <taxon>Bacillati</taxon>
        <taxon>Bacillota</taxon>
        <taxon>Bacilli</taxon>
        <taxon>Bacillales</taxon>
        <taxon>Caryophanaceae</taxon>
        <taxon>Bhargavaea</taxon>
    </lineage>
</organism>
<dbReference type="EMBL" id="FNZF01000002">
    <property type="protein sequence ID" value="SEJ17524.1"/>
    <property type="molecule type" value="Genomic_DNA"/>
</dbReference>
<gene>
    <name evidence="2" type="ORF">SAMN04488127_1182</name>
</gene>
<evidence type="ECO:0000313" key="3">
    <source>
        <dbReference type="Proteomes" id="UP000199200"/>
    </source>
</evidence>
<comment type="similarity">
    <text evidence="1">Belongs to the HesB/IscA family.</text>
</comment>
<dbReference type="RefSeq" id="WP_092051042.1">
    <property type="nucleotide sequence ID" value="NZ_FNZF01000002.1"/>
</dbReference>
<dbReference type="SUPFAM" id="SSF89360">
    <property type="entry name" value="HesB-like domain"/>
    <property type="match status" value="1"/>
</dbReference>
<dbReference type="PIRSF" id="PIRSF034852">
    <property type="entry name" value="UCP034852"/>
    <property type="match status" value="1"/>
</dbReference>
<protein>
    <submittedName>
        <fullName evidence="2">Uncharacterized protein YneR</fullName>
    </submittedName>
</protein>
<dbReference type="OrthoDB" id="1645729at2"/>
<dbReference type="Proteomes" id="UP000199200">
    <property type="component" value="Unassembled WGS sequence"/>
</dbReference>
<keyword evidence="3" id="KW-1185">Reference proteome</keyword>
<proteinExistence type="inferred from homology"/>
<reference evidence="3" key="1">
    <citation type="submission" date="2016-10" db="EMBL/GenBank/DDBJ databases">
        <authorList>
            <person name="Varghese N."/>
            <person name="Submissions S."/>
        </authorList>
    </citation>
    <scope>NUCLEOTIDE SEQUENCE [LARGE SCALE GENOMIC DNA]</scope>
    <source>
        <strain evidence="3">CGMCC 1.6763</strain>
    </source>
</reference>
<accession>A0A1H6WQR4</accession>
<dbReference type="STRING" id="426757.SAMN04488127_1182"/>
<dbReference type="InterPro" id="IPR008326">
    <property type="entry name" value="PdhI-like"/>
</dbReference>